<dbReference type="InterPro" id="IPR051783">
    <property type="entry name" value="NAD(P)-dependent_oxidoreduct"/>
</dbReference>
<dbReference type="EMBL" id="CP002395">
    <property type="protein sequence ID" value="ADU13706.1"/>
    <property type="molecule type" value="Genomic_DNA"/>
</dbReference>
<sequence length="332" mass="35513">MVANVAVVTGATGGLGQVLTSVLLAQGRSVIATGRNKETGALLERKGARFVRADLAEDDLSGLVAGADTVFHLAALSSPWGNHNDFVAANITATKRLLAAARQAQCRRFIFTSSPSIYTSAKHQIGLKEDSAVPLKPVNAYAQTKLAAERAVLASAALDFQTVALRPRAIISPYDGVLLPRLLQAAKSGFLPLPGWGNALIEPTDARDVTSALLAAEACAGQASGQVFNISGGHPVPLKSFVRYVFQKMNKKVRLLPVPSILALRVAGLMERVAKLRDVEVEPKLTRYSAMVLGYSQTFDLSRAAHVLHWAPNYGVFEAVDWALEERSYAVD</sequence>
<dbReference type="OrthoDB" id="9814124at2"/>
<dbReference type="STRING" id="573065.Astex_2044"/>
<name>E8RLG2_ASTEC</name>
<dbReference type="AlphaFoldDB" id="E8RLG2"/>
<dbReference type="InterPro" id="IPR036291">
    <property type="entry name" value="NAD(P)-bd_dom_sf"/>
</dbReference>
<dbReference type="GO" id="GO:0005737">
    <property type="term" value="C:cytoplasm"/>
    <property type="evidence" value="ECO:0007669"/>
    <property type="project" value="TreeGrafter"/>
</dbReference>
<dbReference type="HOGENOM" id="CLU_007383_6_1_5"/>
<feature type="domain" description="NAD-dependent epimerase/dehydratase" evidence="1">
    <location>
        <begin position="7"/>
        <end position="230"/>
    </location>
</feature>
<dbReference type="RefSeq" id="WP_013479534.1">
    <property type="nucleotide sequence ID" value="NC_014816.1"/>
</dbReference>
<evidence type="ECO:0000313" key="2">
    <source>
        <dbReference type="EMBL" id="ADU13706.1"/>
    </source>
</evidence>
<dbReference type="Proteomes" id="UP000001492">
    <property type="component" value="Chromosome 1"/>
</dbReference>
<dbReference type="KEGG" id="aex:Astex_2044"/>
<gene>
    <name evidence="2" type="ordered locus">Astex_2044</name>
</gene>
<protein>
    <submittedName>
        <fullName evidence="2">NAD-dependent epimerase/dehydratase</fullName>
    </submittedName>
</protein>
<dbReference type="SUPFAM" id="SSF51735">
    <property type="entry name" value="NAD(P)-binding Rossmann-fold domains"/>
    <property type="match status" value="1"/>
</dbReference>
<dbReference type="eggNOG" id="COG0451">
    <property type="taxonomic scope" value="Bacteria"/>
</dbReference>
<dbReference type="InterPro" id="IPR001509">
    <property type="entry name" value="Epimerase_deHydtase"/>
</dbReference>
<evidence type="ECO:0000313" key="3">
    <source>
        <dbReference type="Proteomes" id="UP000001492"/>
    </source>
</evidence>
<organism evidence="2 3">
    <name type="scientific">Asticcacaulis excentricus (strain ATCC 15261 / DSM 4724 / KCTC 12464 / NCIMB 9791 / VKM B-1370 / CB 48)</name>
    <dbReference type="NCBI Taxonomy" id="573065"/>
    <lineage>
        <taxon>Bacteria</taxon>
        <taxon>Pseudomonadati</taxon>
        <taxon>Pseudomonadota</taxon>
        <taxon>Alphaproteobacteria</taxon>
        <taxon>Caulobacterales</taxon>
        <taxon>Caulobacteraceae</taxon>
        <taxon>Asticcacaulis</taxon>
    </lineage>
</organism>
<evidence type="ECO:0000259" key="1">
    <source>
        <dbReference type="Pfam" id="PF01370"/>
    </source>
</evidence>
<dbReference type="GO" id="GO:0004029">
    <property type="term" value="F:aldehyde dehydrogenase (NAD+) activity"/>
    <property type="evidence" value="ECO:0007669"/>
    <property type="project" value="TreeGrafter"/>
</dbReference>
<proteinExistence type="predicted"/>
<keyword evidence="3" id="KW-1185">Reference proteome</keyword>
<dbReference type="PANTHER" id="PTHR48079:SF6">
    <property type="entry name" value="NAD(P)-BINDING DOMAIN-CONTAINING PROTEIN-RELATED"/>
    <property type="match status" value="1"/>
</dbReference>
<reference evidence="3" key="1">
    <citation type="submission" date="2010-12" db="EMBL/GenBank/DDBJ databases">
        <title>Complete sequence of chromosome 1 of Asticcacaulis excentricus CB 48.</title>
        <authorList>
            <consortium name="US DOE Joint Genome Institute"/>
            <person name="Lucas S."/>
            <person name="Copeland A."/>
            <person name="Lapidus A."/>
            <person name="Cheng J.-F."/>
            <person name="Bruce D."/>
            <person name="Goodwin L."/>
            <person name="Pitluck S."/>
            <person name="Teshima H."/>
            <person name="Davenport K."/>
            <person name="Detter J.C."/>
            <person name="Han C."/>
            <person name="Tapia R."/>
            <person name="Land M."/>
            <person name="Hauser L."/>
            <person name="Jeffries C."/>
            <person name="Kyrpides N."/>
            <person name="Ivanova N."/>
            <person name="Ovchinnikova G."/>
            <person name="Brun Y.V."/>
            <person name="Woyke T."/>
        </authorList>
    </citation>
    <scope>NUCLEOTIDE SEQUENCE [LARGE SCALE GENOMIC DNA]</scope>
    <source>
        <strain evidence="3">ATCC 15261 / DSM 4724 / KCTC 12464 / NCIMB 9791 / VKM B-1370 / CB 48</strain>
    </source>
</reference>
<dbReference type="PANTHER" id="PTHR48079">
    <property type="entry name" value="PROTEIN YEEZ"/>
    <property type="match status" value="1"/>
</dbReference>
<dbReference type="Gene3D" id="3.40.50.720">
    <property type="entry name" value="NAD(P)-binding Rossmann-like Domain"/>
    <property type="match status" value="1"/>
</dbReference>
<accession>E8RLG2</accession>
<dbReference type="Pfam" id="PF01370">
    <property type="entry name" value="Epimerase"/>
    <property type="match status" value="1"/>
</dbReference>